<sequence>MMQQMSTRTAMNDRAALDAAYRATCYCVDLPGGARTGVRIRLRIGESSEAFSAALKAAGVTHWAIIAAVNPGSVAVPAEENAARHQALVDTVTVSGRNSWPGVNEADSGNWLTEPTLCILDIGLQDALRLAAGFGQNAIVAGGADGLPVLVWISPTHV</sequence>
<protein>
    <submittedName>
        <fullName evidence="1">DUF3293 domain-containing protein</fullName>
    </submittedName>
</protein>
<evidence type="ECO:0000313" key="2">
    <source>
        <dbReference type="Proteomes" id="UP000886689"/>
    </source>
</evidence>
<evidence type="ECO:0000313" key="1">
    <source>
        <dbReference type="EMBL" id="MBK8524331.1"/>
    </source>
</evidence>
<gene>
    <name evidence="1" type="ORF">IPL58_09520</name>
</gene>
<organism evidence="1 2">
    <name type="scientific">Candidatus Proximibacter danicus</name>
    <dbReference type="NCBI Taxonomy" id="2954365"/>
    <lineage>
        <taxon>Bacteria</taxon>
        <taxon>Pseudomonadati</taxon>
        <taxon>Pseudomonadota</taxon>
        <taxon>Betaproteobacteria</taxon>
        <taxon>Candidatus Proximibacter</taxon>
    </lineage>
</organism>
<accession>A0A9D7K4Q3</accession>
<dbReference type="InterPro" id="IPR021710">
    <property type="entry name" value="DUF3293"/>
</dbReference>
<comment type="caution">
    <text evidence="1">The sequence shown here is derived from an EMBL/GenBank/DDBJ whole genome shotgun (WGS) entry which is preliminary data.</text>
</comment>
<name>A0A9D7K4Q3_9PROT</name>
<proteinExistence type="predicted"/>
<dbReference type="Proteomes" id="UP000886689">
    <property type="component" value="Unassembled WGS sequence"/>
</dbReference>
<dbReference type="Pfam" id="PF11697">
    <property type="entry name" value="DUF3293"/>
    <property type="match status" value="1"/>
</dbReference>
<reference evidence="1" key="1">
    <citation type="submission" date="2020-10" db="EMBL/GenBank/DDBJ databases">
        <title>Connecting structure to function with the recovery of over 1000 high-quality activated sludge metagenome-assembled genomes encoding full-length rRNA genes using long-read sequencing.</title>
        <authorList>
            <person name="Singleton C.M."/>
            <person name="Petriglieri F."/>
            <person name="Kristensen J.M."/>
            <person name="Kirkegaard R.H."/>
            <person name="Michaelsen T.Y."/>
            <person name="Andersen M.H."/>
            <person name="Karst S.M."/>
            <person name="Dueholm M.S."/>
            <person name="Nielsen P.H."/>
            <person name="Albertsen M."/>
        </authorList>
    </citation>
    <scope>NUCLEOTIDE SEQUENCE</scope>
    <source>
        <strain evidence="1">Hirt_18-Q3-R61-65_BATAC.395</strain>
    </source>
</reference>
<dbReference type="AlphaFoldDB" id="A0A9D7K4Q3"/>
<dbReference type="EMBL" id="JADJUC010000008">
    <property type="protein sequence ID" value="MBK8524331.1"/>
    <property type="molecule type" value="Genomic_DNA"/>
</dbReference>